<keyword evidence="2" id="KW-0964">Secreted</keyword>
<dbReference type="EMBL" id="GECZ01005069">
    <property type="protein sequence ID" value="JAS64700.1"/>
    <property type="molecule type" value="Transcribed_RNA"/>
</dbReference>
<dbReference type="SUPFAM" id="SSF49777">
    <property type="entry name" value="PEBP-like"/>
    <property type="match status" value="1"/>
</dbReference>
<feature type="non-terminal residue" evidence="5">
    <location>
        <position position="1"/>
    </location>
</feature>
<proteinExistence type="predicted"/>
<dbReference type="InterPro" id="IPR035810">
    <property type="entry name" value="PEBP_euk"/>
</dbReference>
<evidence type="ECO:0000313" key="5">
    <source>
        <dbReference type="EMBL" id="JAS64700.1"/>
    </source>
</evidence>
<dbReference type="SMART" id="SM01318">
    <property type="entry name" value="SVWC"/>
    <property type="match status" value="1"/>
</dbReference>
<evidence type="ECO:0000256" key="1">
    <source>
        <dbReference type="ARBA" id="ARBA00004613"/>
    </source>
</evidence>
<dbReference type="Pfam" id="PF15430">
    <property type="entry name" value="SVWC"/>
    <property type="match status" value="1"/>
</dbReference>
<reference evidence="5" key="1">
    <citation type="submission" date="2015-11" db="EMBL/GenBank/DDBJ databases">
        <title>De novo transcriptome assembly of four potential Pierce s Disease insect vectors from Arizona vineyards.</title>
        <authorList>
            <person name="Tassone E.E."/>
        </authorList>
    </citation>
    <scope>NUCLEOTIDE SEQUENCE</scope>
</reference>
<dbReference type="InterPro" id="IPR008914">
    <property type="entry name" value="PEBP"/>
</dbReference>
<dbReference type="Pfam" id="PF01161">
    <property type="entry name" value="PBP"/>
    <property type="match status" value="1"/>
</dbReference>
<dbReference type="InterPro" id="IPR029277">
    <property type="entry name" value="SVWC_dom"/>
</dbReference>
<gene>
    <name evidence="5" type="ORF">g.22518</name>
</gene>
<evidence type="ECO:0000256" key="3">
    <source>
        <dbReference type="SAM" id="MobiDB-lite"/>
    </source>
</evidence>
<dbReference type="GO" id="GO:0005576">
    <property type="term" value="C:extracellular region"/>
    <property type="evidence" value="ECO:0007669"/>
    <property type="project" value="UniProtKB-SubCell"/>
</dbReference>
<accession>A0A1B6GQN3</accession>
<comment type="subcellular location">
    <subcellularLocation>
        <location evidence="1">Secreted</location>
    </subcellularLocation>
</comment>
<evidence type="ECO:0000256" key="2">
    <source>
        <dbReference type="ARBA" id="ARBA00022525"/>
    </source>
</evidence>
<dbReference type="PANTHER" id="PTHR11362:SF82">
    <property type="entry name" value="PHOSPHATIDYLETHANOLAMINE-BINDING PROTEIN 4"/>
    <property type="match status" value="1"/>
</dbReference>
<dbReference type="Gene3D" id="3.90.280.10">
    <property type="entry name" value="PEBP-like"/>
    <property type="match status" value="1"/>
</dbReference>
<feature type="domain" description="Single" evidence="4">
    <location>
        <begin position="35"/>
        <end position="99"/>
    </location>
</feature>
<name>A0A1B6GQN3_9HEMI</name>
<organism evidence="5">
    <name type="scientific">Cuerna arida</name>
    <dbReference type="NCBI Taxonomy" id="1464854"/>
    <lineage>
        <taxon>Eukaryota</taxon>
        <taxon>Metazoa</taxon>
        <taxon>Ecdysozoa</taxon>
        <taxon>Arthropoda</taxon>
        <taxon>Hexapoda</taxon>
        <taxon>Insecta</taxon>
        <taxon>Pterygota</taxon>
        <taxon>Neoptera</taxon>
        <taxon>Paraneoptera</taxon>
        <taxon>Hemiptera</taxon>
        <taxon>Auchenorrhyncha</taxon>
        <taxon>Membracoidea</taxon>
        <taxon>Cicadellidae</taxon>
        <taxon>Cicadellinae</taxon>
        <taxon>Proconiini</taxon>
        <taxon>Cuerna</taxon>
    </lineage>
</organism>
<feature type="region of interest" description="Disordered" evidence="3">
    <location>
        <begin position="122"/>
        <end position="146"/>
    </location>
</feature>
<dbReference type="InterPro" id="IPR036610">
    <property type="entry name" value="PEBP-like_sf"/>
</dbReference>
<feature type="compositionally biased region" description="Polar residues" evidence="3">
    <location>
        <begin position="134"/>
        <end position="144"/>
    </location>
</feature>
<sequence length="270" mass="30433">FVCVLGLLVTADDAIRVLRRRSYVRCPSYSTDLTCSVDGRSFQAKEQYDIPGQCSSNVCMGNNKWSQTPCDYVSVPINWTLIPEDPSKPYPQCCSHAVPPQSIVQDLLDGIPWYEIHWKSQESGGKVEADDEPSPTQLMSQPEGNDTAERTEWYMLAIVDPDSPSYEDTNVLVRWLVGNIQGNDVSNGEILFEHTGAESRLRRGFHRYLVVLYKQPGKLTFTNQTVSKTSTESRPNLATQDIVREYKLNTLKTLKLYKGQVPTNPSFTSN</sequence>
<dbReference type="PANTHER" id="PTHR11362">
    <property type="entry name" value="PHOSPHATIDYLETHANOLAMINE-BINDING PROTEIN"/>
    <property type="match status" value="1"/>
</dbReference>
<protein>
    <recommendedName>
        <fullName evidence="4">Single domain-containing protein</fullName>
    </recommendedName>
</protein>
<evidence type="ECO:0000259" key="4">
    <source>
        <dbReference type="SMART" id="SM01318"/>
    </source>
</evidence>
<dbReference type="AlphaFoldDB" id="A0A1B6GQN3"/>